<keyword evidence="4" id="KW-1185">Reference proteome</keyword>
<feature type="compositionally biased region" description="Polar residues" evidence="1">
    <location>
        <begin position="1"/>
        <end position="10"/>
    </location>
</feature>
<name>A0A164NUH4_9AGAM</name>
<feature type="region of interest" description="Disordered" evidence="1">
    <location>
        <begin position="654"/>
        <end position="681"/>
    </location>
</feature>
<feature type="compositionally biased region" description="Basic and acidic residues" evidence="1">
    <location>
        <begin position="488"/>
        <end position="499"/>
    </location>
</feature>
<feature type="compositionally biased region" description="Polar residues" evidence="1">
    <location>
        <begin position="198"/>
        <end position="207"/>
    </location>
</feature>
<evidence type="ECO:0000313" key="4">
    <source>
        <dbReference type="Proteomes" id="UP000076722"/>
    </source>
</evidence>
<evidence type="ECO:0000313" key="3">
    <source>
        <dbReference type="EMBL" id="KZS88055.1"/>
    </source>
</evidence>
<dbReference type="Proteomes" id="UP000076722">
    <property type="component" value="Unassembled WGS sequence"/>
</dbReference>
<organism evidence="3 4">
    <name type="scientific">Sistotremastrum niveocremeum HHB9708</name>
    <dbReference type="NCBI Taxonomy" id="1314777"/>
    <lineage>
        <taxon>Eukaryota</taxon>
        <taxon>Fungi</taxon>
        <taxon>Dikarya</taxon>
        <taxon>Basidiomycota</taxon>
        <taxon>Agaricomycotina</taxon>
        <taxon>Agaricomycetes</taxon>
        <taxon>Sistotremastrales</taxon>
        <taxon>Sistotremastraceae</taxon>
        <taxon>Sertulicium</taxon>
        <taxon>Sertulicium niveocremeum</taxon>
    </lineage>
</organism>
<feature type="region of interest" description="Disordered" evidence="1">
    <location>
        <begin position="560"/>
        <end position="614"/>
    </location>
</feature>
<feature type="compositionally biased region" description="Polar residues" evidence="1">
    <location>
        <begin position="527"/>
        <end position="538"/>
    </location>
</feature>
<feature type="domain" description="LsmAD" evidence="2">
    <location>
        <begin position="235"/>
        <end position="305"/>
    </location>
</feature>
<dbReference type="GO" id="GO:0003729">
    <property type="term" value="F:mRNA binding"/>
    <property type="evidence" value="ECO:0007669"/>
    <property type="project" value="TreeGrafter"/>
</dbReference>
<evidence type="ECO:0000256" key="1">
    <source>
        <dbReference type="SAM" id="MobiDB-lite"/>
    </source>
</evidence>
<dbReference type="GO" id="GO:0010494">
    <property type="term" value="C:cytoplasmic stress granule"/>
    <property type="evidence" value="ECO:0007669"/>
    <property type="project" value="TreeGrafter"/>
</dbReference>
<dbReference type="InterPro" id="IPR009604">
    <property type="entry name" value="LsmAD_domain"/>
</dbReference>
<dbReference type="InterPro" id="IPR045117">
    <property type="entry name" value="ATXN2-like"/>
</dbReference>
<feature type="region of interest" description="Disordered" evidence="1">
    <location>
        <begin position="1"/>
        <end position="92"/>
    </location>
</feature>
<protein>
    <recommendedName>
        <fullName evidence="2">LsmAD domain-containing protein</fullName>
    </recommendedName>
</protein>
<gene>
    <name evidence="3" type="ORF">SISNIDRAFT_460103</name>
</gene>
<feature type="compositionally biased region" description="Low complexity" evidence="1">
    <location>
        <begin position="603"/>
        <end position="614"/>
    </location>
</feature>
<feature type="region of interest" description="Disordered" evidence="1">
    <location>
        <begin position="160"/>
        <end position="219"/>
    </location>
</feature>
<feature type="compositionally biased region" description="Pro residues" evidence="1">
    <location>
        <begin position="654"/>
        <end position="671"/>
    </location>
</feature>
<dbReference type="AlphaFoldDB" id="A0A164NUH4"/>
<evidence type="ECO:0000259" key="2">
    <source>
        <dbReference type="SMART" id="SM01272"/>
    </source>
</evidence>
<dbReference type="GO" id="GO:0034063">
    <property type="term" value="P:stress granule assembly"/>
    <property type="evidence" value="ECO:0007669"/>
    <property type="project" value="TreeGrafter"/>
</dbReference>
<dbReference type="OrthoDB" id="2275718at2759"/>
<dbReference type="EMBL" id="KV419440">
    <property type="protein sequence ID" value="KZS88055.1"/>
    <property type="molecule type" value="Genomic_DNA"/>
</dbReference>
<dbReference type="SMART" id="SM01272">
    <property type="entry name" value="LsmAD"/>
    <property type="match status" value="1"/>
</dbReference>
<feature type="compositionally biased region" description="Polar residues" evidence="1">
    <location>
        <begin position="165"/>
        <end position="184"/>
    </location>
</feature>
<feature type="compositionally biased region" description="Polar residues" evidence="1">
    <location>
        <begin position="560"/>
        <end position="573"/>
    </location>
</feature>
<feature type="compositionally biased region" description="Low complexity" evidence="1">
    <location>
        <begin position="574"/>
        <end position="595"/>
    </location>
</feature>
<feature type="region of interest" description="Disordered" evidence="1">
    <location>
        <begin position="436"/>
        <end position="548"/>
    </location>
</feature>
<sequence length="748" mass="79867">MSSSVRQLNKASKKSNLESNSASNTPPANATHGSPGVARKANAWNRAPQTFPNNPPPSASPRLSPPVPQGVPGAFPPLAQPGFNGSKASSQDEMLRDVAPLMGSVIMFTTRTGQRHQGTLVSTTQDADNSGVQLKDVKDLLNPTAPLKDNVFIRTKDVEGWSPVSKPNGSSTSFRIDNDISSNAPRRERDLEVWEPPASSSATQNLQGDDATFGAPATTGGAKNWDQFAANEQMFGVTTSFDEELYTTKLDRSGPDFKERERKAQQLANEIMSSTTSNPHIAEERNLVDDSGMNEEDKYGAVVRSANAYVPPGARKGNVVGPTSNHSQATPPIPEVPKVSINGVESSDTTPLPKNASRASTNPSQGPNGLVDNFREFVSNEKERLTQKRHALRKTEMDKVTSELVKFSQVFKLNRPIPEDLVTILAKDEDKQKAIREKASADAGASSARTIGSTVTTTSPNAQKTKASISPSSTVLSSKAVSPTSSKPSEEAATKKEGTSKSPAKPTIKMEIQPIPPFNPSKARGSSVASTSVSPPNQTGTPASPTVSTAAAATKLNINASSFKPNPNANSFKPSQPISTPGSSSSQSPKTKTTEPPAPPNPFFGTKPVKKSSSVHVKDDFNPFKFGKVAEASSIISTWPFSGKRYMSLFPPVTHQPPPGHMTPPGPPPLPTFEEDPSQGPNSRQYLYTYAPYPYPGQVRDLSNRCIYHTLSPCSAPTNDAGRTTTARWIHAWSLHAGCPIPAKYATA</sequence>
<reference evidence="3 4" key="1">
    <citation type="journal article" date="2016" name="Mol. Biol. Evol.">
        <title>Comparative Genomics of Early-Diverging Mushroom-Forming Fungi Provides Insights into the Origins of Lignocellulose Decay Capabilities.</title>
        <authorList>
            <person name="Nagy L.G."/>
            <person name="Riley R."/>
            <person name="Tritt A."/>
            <person name="Adam C."/>
            <person name="Daum C."/>
            <person name="Floudas D."/>
            <person name="Sun H."/>
            <person name="Yadav J.S."/>
            <person name="Pangilinan J."/>
            <person name="Larsson K.H."/>
            <person name="Matsuura K."/>
            <person name="Barry K."/>
            <person name="Labutti K."/>
            <person name="Kuo R."/>
            <person name="Ohm R.A."/>
            <person name="Bhattacharya S.S."/>
            <person name="Shirouzu T."/>
            <person name="Yoshinaga Y."/>
            <person name="Martin F.M."/>
            <person name="Grigoriev I.V."/>
            <person name="Hibbett D.S."/>
        </authorList>
    </citation>
    <scope>NUCLEOTIDE SEQUENCE [LARGE SCALE GENOMIC DNA]</scope>
    <source>
        <strain evidence="3 4">HHB9708</strain>
    </source>
</reference>
<proteinExistence type="predicted"/>
<dbReference type="Pfam" id="PF06741">
    <property type="entry name" value="LsmAD"/>
    <property type="match status" value="1"/>
</dbReference>
<feature type="compositionally biased region" description="Low complexity" evidence="1">
    <location>
        <begin position="539"/>
        <end position="548"/>
    </location>
</feature>
<feature type="compositionally biased region" description="Polar residues" evidence="1">
    <location>
        <begin position="321"/>
        <end position="330"/>
    </location>
</feature>
<dbReference type="PANTHER" id="PTHR12854:SF7">
    <property type="entry name" value="ATAXIN-2 HOMOLOG"/>
    <property type="match status" value="1"/>
</dbReference>
<dbReference type="PANTHER" id="PTHR12854">
    <property type="entry name" value="ATAXIN 2-RELATED"/>
    <property type="match status" value="1"/>
</dbReference>
<feature type="compositionally biased region" description="Low complexity" evidence="1">
    <location>
        <begin position="208"/>
        <end position="219"/>
    </location>
</feature>
<feature type="compositionally biased region" description="Polar residues" evidence="1">
    <location>
        <begin position="17"/>
        <end position="32"/>
    </location>
</feature>
<feature type="compositionally biased region" description="Polar residues" evidence="1">
    <location>
        <begin position="343"/>
        <end position="367"/>
    </location>
</feature>
<dbReference type="STRING" id="1314777.A0A164NUH4"/>
<feature type="compositionally biased region" description="Polar residues" evidence="1">
    <location>
        <begin position="447"/>
        <end position="487"/>
    </location>
</feature>
<feature type="compositionally biased region" description="Pro residues" evidence="1">
    <location>
        <begin position="53"/>
        <end position="79"/>
    </location>
</feature>
<accession>A0A164NUH4</accession>
<feature type="region of interest" description="Disordered" evidence="1">
    <location>
        <begin position="313"/>
        <end position="370"/>
    </location>
</feature>